<dbReference type="Pfam" id="PF00298">
    <property type="entry name" value="Ribosomal_L11"/>
    <property type="match status" value="1"/>
</dbReference>
<evidence type="ECO:0000256" key="1">
    <source>
        <dbReference type="ARBA" id="ARBA00010537"/>
    </source>
</evidence>
<evidence type="ECO:0000313" key="8">
    <source>
        <dbReference type="EMBL" id="TPX60972.1"/>
    </source>
</evidence>
<dbReference type="GO" id="GO:0005762">
    <property type="term" value="C:mitochondrial large ribosomal subunit"/>
    <property type="evidence" value="ECO:0007669"/>
    <property type="project" value="TreeGrafter"/>
</dbReference>
<reference evidence="8 9" key="1">
    <citation type="journal article" date="2019" name="Sci. Rep.">
        <title>Comparative genomics of chytrid fungi reveal insights into the obligate biotrophic and pathogenic lifestyle of Synchytrium endobioticum.</title>
        <authorList>
            <person name="van de Vossenberg B.T.L.H."/>
            <person name="Warris S."/>
            <person name="Nguyen H.D.T."/>
            <person name="van Gent-Pelzer M.P.E."/>
            <person name="Joly D.L."/>
            <person name="van de Geest H.C."/>
            <person name="Bonants P.J.M."/>
            <person name="Smith D.S."/>
            <person name="Levesque C.A."/>
            <person name="van der Lee T.A.J."/>
        </authorList>
    </citation>
    <scope>NUCLEOTIDE SEQUENCE [LARGE SCALE GENOMIC DNA]</scope>
    <source>
        <strain evidence="8 9">CBS 809.83</strain>
    </source>
</reference>
<dbReference type="SUPFAM" id="SSF54747">
    <property type="entry name" value="Ribosomal L11/L12e N-terminal domain"/>
    <property type="match status" value="1"/>
</dbReference>
<dbReference type="GO" id="GO:0006412">
    <property type="term" value="P:translation"/>
    <property type="evidence" value="ECO:0007669"/>
    <property type="project" value="InterPro"/>
</dbReference>
<dbReference type="Gene3D" id="1.10.10.250">
    <property type="entry name" value="Ribosomal protein L11, C-terminal domain"/>
    <property type="match status" value="1"/>
</dbReference>
<dbReference type="EMBL" id="QEAQ01000011">
    <property type="protein sequence ID" value="TPX60972.1"/>
    <property type="molecule type" value="Genomic_DNA"/>
</dbReference>
<feature type="domain" description="Large ribosomal subunit protein uL11 C-terminal" evidence="6">
    <location>
        <begin position="77"/>
        <end position="147"/>
    </location>
</feature>
<dbReference type="AlphaFoldDB" id="A0A507EAS5"/>
<dbReference type="Gene3D" id="3.30.1550.10">
    <property type="entry name" value="Ribosomal protein L11/L12, N-terminal domain"/>
    <property type="match status" value="1"/>
</dbReference>
<feature type="domain" description="Large ribosomal subunit protein uL11 N-terminal" evidence="7">
    <location>
        <begin position="15"/>
        <end position="72"/>
    </location>
</feature>
<dbReference type="FunFam" id="1.10.10.250:FF:000003">
    <property type="entry name" value="Mitochondrial ribosomal protein L11"/>
    <property type="match status" value="1"/>
</dbReference>
<dbReference type="PANTHER" id="PTHR11661">
    <property type="entry name" value="60S RIBOSOMAL PROTEIN L12"/>
    <property type="match status" value="1"/>
</dbReference>
<evidence type="ECO:0000256" key="2">
    <source>
        <dbReference type="ARBA" id="ARBA00022980"/>
    </source>
</evidence>
<evidence type="ECO:0000256" key="5">
    <source>
        <dbReference type="RuleBase" id="RU003978"/>
    </source>
</evidence>
<dbReference type="HAMAP" id="MF_00736">
    <property type="entry name" value="Ribosomal_uL11"/>
    <property type="match status" value="1"/>
</dbReference>
<dbReference type="PANTHER" id="PTHR11661:SF1">
    <property type="entry name" value="LARGE RIBOSOMAL SUBUNIT PROTEIN UL11M"/>
    <property type="match status" value="1"/>
</dbReference>
<dbReference type="NCBIfam" id="TIGR01632">
    <property type="entry name" value="L11_bact"/>
    <property type="match status" value="1"/>
</dbReference>
<dbReference type="InterPro" id="IPR036796">
    <property type="entry name" value="Ribosomal_uL11_N_sf"/>
</dbReference>
<organism evidence="8 9">
    <name type="scientific">Powellomyces hirtus</name>
    <dbReference type="NCBI Taxonomy" id="109895"/>
    <lineage>
        <taxon>Eukaryota</taxon>
        <taxon>Fungi</taxon>
        <taxon>Fungi incertae sedis</taxon>
        <taxon>Chytridiomycota</taxon>
        <taxon>Chytridiomycota incertae sedis</taxon>
        <taxon>Chytridiomycetes</taxon>
        <taxon>Spizellomycetales</taxon>
        <taxon>Powellomycetaceae</taxon>
        <taxon>Powellomyces</taxon>
    </lineage>
</organism>
<dbReference type="CDD" id="cd00349">
    <property type="entry name" value="Ribosomal_L11"/>
    <property type="match status" value="1"/>
</dbReference>
<dbReference type="GO" id="GO:0070180">
    <property type="term" value="F:large ribosomal subunit rRNA binding"/>
    <property type="evidence" value="ECO:0007669"/>
    <property type="project" value="TreeGrafter"/>
</dbReference>
<evidence type="ECO:0000259" key="7">
    <source>
        <dbReference type="Pfam" id="PF03946"/>
    </source>
</evidence>
<evidence type="ECO:0000259" key="6">
    <source>
        <dbReference type="Pfam" id="PF00298"/>
    </source>
</evidence>
<dbReference type="InterPro" id="IPR006519">
    <property type="entry name" value="Ribosomal_uL11_bac-typ"/>
</dbReference>
<dbReference type="SMART" id="SM00649">
    <property type="entry name" value="RL11"/>
    <property type="match status" value="1"/>
</dbReference>
<dbReference type="SUPFAM" id="SSF46906">
    <property type="entry name" value="Ribosomal protein L11, C-terminal domain"/>
    <property type="match status" value="1"/>
</dbReference>
<evidence type="ECO:0000313" key="9">
    <source>
        <dbReference type="Proteomes" id="UP000318582"/>
    </source>
</evidence>
<evidence type="ECO:0000256" key="3">
    <source>
        <dbReference type="ARBA" id="ARBA00023274"/>
    </source>
</evidence>
<dbReference type="InterPro" id="IPR020783">
    <property type="entry name" value="Ribosomal_uL11_C"/>
</dbReference>
<dbReference type="Pfam" id="PF03946">
    <property type="entry name" value="Ribosomal_L11_N"/>
    <property type="match status" value="1"/>
</dbReference>
<name>A0A507EAS5_9FUNG</name>
<keyword evidence="3 5" id="KW-0687">Ribonucleoprotein</keyword>
<protein>
    <recommendedName>
        <fullName evidence="4">Large ribosomal subunit protein uL11m</fullName>
    </recommendedName>
</protein>
<comment type="similarity">
    <text evidence="1 5">Belongs to the universal ribosomal protein uL11 family.</text>
</comment>
<dbReference type="InterPro" id="IPR020784">
    <property type="entry name" value="Ribosomal_uL11_N"/>
</dbReference>
<dbReference type="STRING" id="109895.A0A507EAS5"/>
<comment type="caution">
    <text evidence="8">The sequence shown here is derived from an EMBL/GenBank/DDBJ whole genome shotgun (WGS) entry which is preliminary data.</text>
</comment>
<accession>A0A507EAS5</accession>
<keyword evidence="2 5" id="KW-0689">Ribosomal protein</keyword>
<dbReference type="GO" id="GO:0003735">
    <property type="term" value="F:structural constituent of ribosome"/>
    <property type="evidence" value="ECO:0007669"/>
    <property type="project" value="InterPro"/>
</dbReference>
<dbReference type="InterPro" id="IPR036769">
    <property type="entry name" value="Ribosomal_uL11_C_sf"/>
</dbReference>
<evidence type="ECO:0000256" key="4">
    <source>
        <dbReference type="ARBA" id="ARBA00040104"/>
    </source>
</evidence>
<gene>
    <name evidence="8" type="ORF">PhCBS80983_g01499</name>
</gene>
<keyword evidence="9" id="KW-1185">Reference proteome</keyword>
<proteinExistence type="inferred from homology"/>
<sequence length="149" mass="15723">MSKAAQKNAVAQALRLIVPAGKAAPTPPVGPALGQRGVKSMDFCKAFNDRTKHLTPGIPISTAITIEPNRSFSFVTKTPPTTWLLLQAAGVEKGSARPGDVIVGTVSVKHIYEIAKIKSEDPAFRGVTLHKVAKRVLGSARGVGLNVVY</sequence>
<dbReference type="InterPro" id="IPR000911">
    <property type="entry name" value="Ribosomal_uL11"/>
</dbReference>
<dbReference type="Proteomes" id="UP000318582">
    <property type="component" value="Unassembled WGS sequence"/>
</dbReference>